<evidence type="ECO:0000256" key="2">
    <source>
        <dbReference type="ARBA" id="ARBA00012759"/>
    </source>
</evidence>
<evidence type="ECO:0000259" key="4">
    <source>
        <dbReference type="PROSITE" id="PS50235"/>
    </source>
</evidence>
<keyword evidence="6" id="KW-1185">Reference proteome</keyword>
<evidence type="ECO:0000256" key="3">
    <source>
        <dbReference type="SAM" id="MobiDB-lite"/>
    </source>
</evidence>
<dbReference type="InterPro" id="IPR050185">
    <property type="entry name" value="Ub_carboxyl-term_hydrolase"/>
</dbReference>
<dbReference type="EC" id="3.4.19.12" evidence="2"/>
<dbReference type="PROSITE" id="PS50235">
    <property type="entry name" value="USP_3"/>
    <property type="match status" value="1"/>
</dbReference>
<dbReference type="GO" id="GO:0016579">
    <property type="term" value="P:protein deubiquitination"/>
    <property type="evidence" value="ECO:0007669"/>
    <property type="project" value="InterPro"/>
</dbReference>
<proteinExistence type="predicted"/>
<dbReference type="GO" id="GO:0004843">
    <property type="term" value="F:cysteine-type deubiquitinase activity"/>
    <property type="evidence" value="ECO:0007669"/>
    <property type="project" value="UniProtKB-EC"/>
</dbReference>
<dbReference type="PANTHER" id="PTHR21646:SF23">
    <property type="entry name" value="UBIQUITIN CARBOXYL-TERMINAL HYDROLASE USP2"/>
    <property type="match status" value="1"/>
</dbReference>
<protein>
    <recommendedName>
        <fullName evidence="2">ubiquitinyl hydrolase 1</fullName>
        <ecNumber evidence="2">3.4.19.12</ecNumber>
    </recommendedName>
</protein>
<sequence length="77" mass="9155">MTMLWTTNESSVSPNDFKSRISKFAPRFVGYNQQDAQEFLIYLLEGLHEDLNRCDKDKKKKLSVISKEQEEEEDRLR</sequence>
<dbReference type="InterPro" id="IPR038765">
    <property type="entry name" value="Papain-like_cys_pep_sf"/>
</dbReference>
<reference evidence="5" key="1">
    <citation type="journal article" date="2023" name="Mol. Biol. Evol.">
        <title>Third-Generation Sequencing Reveals the Adaptive Role of the Epigenome in Three Deep-Sea Polychaetes.</title>
        <authorList>
            <person name="Perez M."/>
            <person name="Aroh O."/>
            <person name="Sun Y."/>
            <person name="Lan Y."/>
            <person name="Juniper S.K."/>
            <person name="Young C.R."/>
            <person name="Angers B."/>
            <person name="Qian P.Y."/>
        </authorList>
    </citation>
    <scope>NUCLEOTIDE SEQUENCE</scope>
    <source>
        <strain evidence="5">R07B-5</strain>
    </source>
</reference>
<dbReference type="InterPro" id="IPR001394">
    <property type="entry name" value="Peptidase_C19_UCH"/>
</dbReference>
<dbReference type="Proteomes" id="UP001209878">
    <property type="component" value="Unassembled WGS sequence"/>
</dbReference>
<name>A0AAD9NG53_RIDPI</name>
<comment type="catalytic activity">
    <reaction evidence="1">
        <text>Thiol-dependent hydrolysis of ester, thioester, amide, peptide and isopeptide bonds formed by the C-terminal Gly of ubiquitin (a 76-residue protein attached to proteins as an intracellular targeting signal).</text>
        <dbReference type="EC" id="3.4.19.12"/>
    </reaction>
</comment>
<feature type="region of interest" description="Disordered" evidence="3">
    <location>
        <begin position="58"/>
        <end position="77"/>
    </location>
</feature>
<evidence type="ECO:0000313" key="5">
    <source>
        <dbReference type="EMBL" id="KAK2167378.1"/>
    </source>
</evidence>
<comment type="caution">
    <text evidence="5">The sequence shown here is derived from an EMBL/GenBank/DDBJ whole genome shotgun (WGS) entry which is preliminary data.</text>
</comment>
<organism evidence="5 6">
    <name type="scientific">Ridgeia piscesae</name>
    <name type="common">Tubeworm</name>
    <dbReference type="NCBI Taxonomy" id="27915"/>
    <lineage>
        <taxon>Eukaryota</taxon>
        <taxon>Metazoa</taxon>
        <taxon>Spiralia</taxon>
        <taxon>Lophotrochozoa</taxon>
        <taxon>Annelida</taxon>
        <taxon>Polychaeta</taxon>
        <taxon>Sedentaria</taxon>
        <taxon>Canalipalpata</taxon>
        <taxon>Sabellida</taxon>
        <taxon>Siboglinidae</taxon>
        <taxon>Ridgeia</taxon>
    </lineage>
</organism>
<dbReference type="InterPro" id="IPR028889">
    <property type="entry name" value="USP"/>
</dbReference>
<dbReference type="SUPFAM" id="SSF54001">
    <property type="entry name" value="Cysteine proteinases"/>
    <property type="match status" value="1"/>
</dbReference>
<evidence type="ECO:0000313" key="6">
    <source>
        <dbReference type="Proteomes" id="UP001209878"/>
    </source>
</evidence>
<dbReference type="Pfam" id="PF00443">
    <property type="entry name" value="UCH"/>
    <property type="match status" value="1"/>
</dbReference>
<dbReference type="AlphaFoldDB" id="A0AAD9NG53"/>
<feature type="domain" description="USP" evidence="4">
    <location>
        <begin position="1"/>
        <end position="77"/>
    </location>
</feature>
<accession>A0AAD9NG53</accession>
<dbReference type="PANTHER" id="PTHR21646">
    <property type="entry name" value="UBIQUITIN CARBOXYL-TERMINAL HYDROLASE"/>
    <property type="match status" value="1"/>
</dbReference>
<dbReference type="EMBL" id="JAODUO010001276">
    <property type="protein sequence ID" value="KAK2167378.1"/>
    <property type="molecule type" value="Genomic_DNA"/>
</dbReference>
<gene>
    <name evidence="5" type="ORF">NP493_1276g00053</name>
</gene>
<dbReference type="Gene3D" id="3.90.70.10">
    <property type="entry name" value="Cysteine proteinases"/>
    <property type="match status" value="1"/>
</dbReference>
<evidence type="ECO:0000256" key="1">
    <source>
        <dbReference type="ARBA" id="ARBA00000707"/>
    </source>
</evidence>